<protein>
    <recommendedName>
        <fullName evidence="3">EF-hand domain-containing protein</fullName>
    </recommendedName>
</protein>
<keyword evidence="1" id="KW-0106">Calcium</keyword>
<feature type="domain" description="EF-hand" evidence="3">
    <location>
        <begin position="25"/>
        <end position="60"/>
    </location>
</feature>
<dbReference type="SMART" id="SM00054">
    <property type="entry name" value="EFh"/>
    <property type="match status" value="2"/>
</dbReference>
<dbReference type="InterPro" id="IPR036882">
    <property type="entry name" value="Alba-like_dom_sf"/>
</dbReference>
<dbReference type="Pfam" id="PF13499">
    <property type="entry name" value="EF-hand_7"/>
    <property type="match status" value="1"/>
</dbReference>
<keyword evidence="2" id="KW-0694">RNA-binding</keyword>
<dbReference type="Gene3D" id="3.30.110.20">
    <property type="entry name" value="Alba-like domain"/>
    <property type="match status" value="1"/>
</dbReference>
<dbReference type="GO" id="GO:0003723">
    <property type="term" value="F:RNA binding"/>
    <property type="evidence" value="ECO:0007669"/>
    <property type="project" value="UniProtKB-KW"/>
</dbReference>
<evidence type="ECO:0000256" key="2">
    <source>
        <dbReference type="ARBA" id="ARBA00022884"/>
    </source>
</evidence>
<accession>A0AA36I746</accession>
<dbReference type="GO" id="GO:0005509">
    <property type="term" value="F:calcium ion binding"/>
    <property type="evidence" value="ECO:0007669"/>
    <property type="project" value="InterPro"/>
</dbReference>
<dbReference type="Gene3D" id="1.10.238.10">
    <property type="entry name" value="EF-hand"/>
    <property type="match status" value="1"/>
</dbReference>
<evidence type="ECO:0000259" key="3">
    <source>
        <dbReference type="PROSITE" id="PS50222"/>
    </source>
</evidence>
<dbReference type="InterPro" id="IPR011992">
    <property type="entry name" value="EF-hand-dom_pair"/>
</dbReference>
<dbReference type="EMBL" id="CAUJNA010000809">
    <property type="protein sequence ID" value="CAJ1381443.1"/>
    <property type="molecule type" value="Genomic_DNA"/>
</dbReference>
<evidence type="ECO:0000256" key="1">
    <source>
        <dbReference type="ARBA" id="ARBA00022837"/>
    </source>
</evidence>
<proteinExistence type="predicted"/>
<evidence type="ECO:0000313" key="4">
    <source>
        <dbReference type="EMBL" id="CAJ1381443.1"/>
    </source>
</evidence>
<comment type="caution">
    <text evidence="4">The sequence shown here is derived from an EMBL/GenBank/DDBJ whole genome shotgun (WGS) entry which is preliminary data.</text>
</comment>
<reference evidence="4" key="1">
    <citation type="submission" date="2023-08" db="EMBL/GenBank/DDBJ databases">
        <authorList>
            <person name="Chen Y."/>
            <person name="Shah S."/>
            <person name="Dougan E. K."/>
            <person name="Thang M."/>
            <person name="Chan C."/>
        </authorList>
    </citation>
    <scope>NUCLEOTIDE SEQUENCE</scope>
</reference>
<evidence type="ECO:0000313" key="5">
    <source>
        <dbReference type="Proteomes" id="UP001178507"/>
    </source>
</evidence>
<dbReference type="PROSITE" id="PS00018">
    <property type="entry name" value="EF_HAND_1"/>
    <property type="match status" value="2"/>
</dbReference>
<name>A0AA36I746_9DINO</name>
<dbReference type="InterPro" id="IPR018247">
    <property type="entry name" value="EF_Hand_1_Ca_BS"/>
</dbReference>
<dbReference type="PROSITE" id="PS50222">
    <property type="entry name" value="EF_HAND_2"/>
    <property type="match status" value="2"/>
</dbReference>
<keyword evidence="5" id="KW-1185">Reference proteome</keyword>
<feature type="domain" description="EF-hand" evidence="3">
    <location>
        <begin position="61"/>
        <end position="96"/>
    </location>
</feature>
<organism evidence="4 5">
    <name type="scientific">Effrenium voratum</name>
    <dbReference type="NCBI Taxonomy" id="2562239"/>
    <lineage>
        <taxon>Eukaryota</taxon>
        <taxon>Sar</taxon>
        <taxon>Alveolata</taxon>
        <taxon>Dinophyceae</taxon>
        <taxon>Suessiales</taxon>
        <taxon>Symbiodiniaceae</taxon>
        <taxon>Effrenium</taxon>
    </lineage>
</organism>
<dbReference type="Proteomes" id="UP001178507">
    <property type="component" value="Unassembled WGS sequence"/>
</dbReference>
<dbReference type="AlphaFoldDB" id="A0AA36I746"/>
<dbReference type="CDD" id="cd00051">
    <property type="entry name" value="EFh"/>
    <property type="match status" value="1"/>
</dbReference>
<dbReference type="SUPFAM" id="SSF47473">
    <property type="entry name" value="EF-hand"/>
    <property type="match status" value="1"/>
</dbReference>
<sequence>MAVCQGALSAGLLEAYMARFELSKDQVLEQKKAFDVIDSDGNGKITFQEVKDMNAMLEQPLSDQELTEQFTSLDVDGNNTVTFPEFLKVYVKGEFGRDVPLPSVDETIQVLDLAPSRVRTHSCTLDPIDESKMVMKLSQKSSASYYLRVAKQMLAASEETPSVLELNALGYAIPHASFVASALQEENLAKVLSIRTSLREAAHEEAGRCLSSAGVGAVPVGKGKGSRCVLSRVCSKVPGCDGIHSGARQASAWVESALLITEE</sequence>
<dbReference type="InterPro" id="IPR002048">
    <property type="entry name" value="EF_hand_dom"/>
</dbReference>
<gene>
    <name evidence="4" type="ORF">EVOR1521_LOCUS9131</name>
</gene>